<reference evidence="1 2" key="1">
    <citation type="submission" date="2017-05" db="EMBL/GenBank/DDBJ databases">
        <title>The Genome Sequence of Enterococcus sp. 8G7_MSG3316.</title>
        <authorList>
            <consortium name="The Broad Institute Genomics Platform"/>
            <consortium name="The Broad Institute Genomic Center for Infectious Diseases"/>
            <person name="Earl A."/>
            <person name="Manson A."/>
            <person name="Schwartman J."/>
            <person name="Gilmore M."/>
            <person name="Abouelleil A."/>
            <person name="Cao P."/>
            <person name="Chapman S."/>
            <person name="Cusick C."/>
            <person name="Shea T."/>
            <person name="Young S."/>
            <person name="Neafsey D."/>
            <person name="Nusbaum C."/>
            <person name="Birren B."/>
        </authorList>
    </citation>
    <scope>NUCLEOTIDE SEQUENCE [LARGE SCALE GENOMIC DNA]</scope>
    <source>
        <strain evidence="1 2">8G7_MSG3316</strain>
    </source>
</reference>
<sequence length="87" mass="10212">MNTYMKKNGEECCYVSLHFDGTQLILTKPKGFFQGEKRVLSLADISHLQFDEHFGAQRIGFVHKNDYYQFYTCGLSVIEYMKEELMV</sequence>
<dbReference type="AlphaFoldDB" id="A0A242A8S8"/>
<protein>
    <submittedName>
        <fullName evidence="1">Uncharacterized protein</fullName>
    </submittedName>
</protein>
<evidence type="ECO:0000313" key="1">
    <source>
        <dbReference type="EMBL" id="OTN77438.1"/>
    </source>
</evidence>
<dbReference type="Proteomes" id="UP000195043">
    <property type="component" value="Unassembled WGS sequence"/>
</dbReference>
<dbReference type="EMBL" id="NGKU01000001">
    <property type="protein sequence ID" value="OTN77438.1"/>
    <property type="molecule type" value="Genomic_DNA"/>
</dbReference>
<organism evidence="1 2">
    <name type="scientific">Candidatus Enterococcus testudinis</name>
    <dbReference type="NCBI Taxonomy" id="1834191"/>
    <lineage>
        <taxon>Bacteria</taxon>
        <taxon>Bacillati</taxon>
        <taxon>Bacillota</taxon>
        <taxon>Bacilli</taxon>
        <taxon>Lactobacillales</taxon>
        <taxon>Enterococcaceae</taxon>
        <taxon>Enterococcus</taxon>
    </lineage>
</organism>
<dbReference type="STRING" id="1834191.A5886_002538"/>
<name>A0A242A8S8_9ENTE</name>
<gene>
    <name evidence="1" type="ORF">A5886_002538</name>
</gene>
<dbReference type="RefSeq" id="WP_086275465.1">
    <property type="nucleotide sequence ID" value="NZ_NGKU01000001.1"/>
</dbReference>
<keyword evidence="2" id="KW-1185">Reference proteome</keyword>
<evidence type="ECO:0000313" key="2">
    <source>
        <dbReference type="Proteomes" id="UP000195043"/>
    </source>
</evidence>
<accession>A0A242A8S8</accession>
<dbReference type="OrthoDB" id="2320264at2"/>
<comment type="caution">
    <text evidence="1">The sequence shown here is derived from an EMBL/GenBank/DDBJ whole genome shotgun (WGS) entry which is preliminary data.</text>
</comment>
<proteinExistence type="predicted"/>